<dbReference type="AlphaFoldDB" id="A0ABD7SAH1"/>
<evidence type="ECO:0000313" key="1">
    <source>
        <dbReference type="EMBL" id="TWQ53454.1"/>
    </source>
</evidence>
<comment type="caution">
    <text evidence="1">The sequence shown here is derived from an EMBL/GenBank/DDBJ whole genome shotgun (WGS) entry which is preliminary data.</text>
</comment>
<reference evidence="2" key="1">
    <citation type="journal article" date="2020" name="Phytopathology">
        <title>Genomic acquisitions in emerging populations of Xanthomonas vasicola pv. vasculorum infecting corn in the U.S. and Argentina.</title>
        <authorList>
            <person name="Perez-Quintero A.L."/>
        </authorList>
    </citation>
    <scope>NUCLEOTIDE SEQUENCE [LARGE SCALE GENOMIC DNA]</scope>
    <source>
        <strain evidence="2">Xvh-L</strain>
    </source>
</reference>
<gene>
    <name evidence="1" type="ORF">FQK01_10545</name>
</gene>
<dbReference type="Proteomes" id="UP000320455">
    <property type="component" value="Unassembled WGS sequence"/>
</dbReference>
<protein>
    <submittedName>
        <fullName evidence="1">Uncharacterized protein</fullName>
    </submittedName>
</protein>
<proteinExistence type="predicted"/>
<dbReference type="EMBL" id="VOCK01000013">
    <property type="protein sequence ID" value="TWQ53454.1"/>
    <property type="molecule type" value="Genomic_DNA"/>
</dbReference>
<sequence>MAVVGQAATQQRSDAVGGGKMLAYTQMVERVLEALPRPARLSQVPPSLFGLALTAAQRLGRLRGLNAAALERMRDDLVLGLEPARRDFGDAPRAFRPLPEELGIGE</sequence>
<organism evidence="1 2">
    <name type="scientific">Xanthomonas vasicola</name>
    <dbReference type="NCBI Taxonomy" id="56459"/>
    <lineage>
        <taxon>Bacteria</taxon>
        <taxon>Pseudomonadati</taxon>
        <taxon>Pseudomonadota</taxon>
        <taxon>Gammaproteobacteria</taxon>
        <taxon>Lysobacterales</taxon>
        <taxon>Lysobacteraceae</taxon>
        <taxon>Xanthomonas</taxon>
    </lineage>
</organism>
<accession>A0ABD7SAH1</accession>
<name>A0ABD7SAH1_XANVA</name>
<keyword evidence="2" id="KW-1185">Reference proteome</keyword>
<evidence type="ECO:0000313" key="2">
    <source>
        <dbReference type="Proteomes" id="UP000320455"/>
    </source>
</evidence>